<feature type="transmembrane region" description="Helical" evidence="1">
    <location>
        <begin position="37"/>
        <end position="60"/>
    </location>
</feature>
<feature type="transmembrane region" description="Helical" evidence="1">
    <location>
        <begin position="96"/>
        <end position="122"/>
    </location>
</feature>
<dbReference type="AlphaFoldDB" id="A0A1M6SVM5"/>
<keyword evidence="1" id="KW-1133">Transmembrane helix</keyword>
<keyword evidence="1" id="KW-0472">Membrane</keyword>
<organism evidence="2 3">
    <name type="scientific">Caminicella sporogenes DSM 14501</name>
    <dbReference type="NCBI Taxonomy" id="1121266"/>
    <lineage>
        <taxon>Bacteria</taxon>
        <taxon>Bacillati</taxon>
        <taxon>Bacillota</taxon>
        <taxon>Clostridia</taxon>
        <taxon>Peptostreptococcales</taxon>
        <taxon>Caminicellaceae</taxon>
        <taxon>Caminicella</taxon>
    </lineage>
</organism>
<proteinExistence type="predicted"/>
<evidence type="ECO:0000313" key="3">
    <source>
        <dbReference type="Proteomes" id="UP000184082"/>
    </source>
</evidence>
<dbReference type="STRING" id="1121266.SAMN02745883_02158"/>
<dbReference type="InterPro" id="IPR009577">
    <property type="entry name" value="Sm_multidrug_ex"/>
</dbReference>
<dbReference type="Proteomes" id="UP000184082">
    <property type="component" value="Unassembled WGS sequence"/>
</dbReference>
<name>A0A1M6SVM5_9FIRM</name>
<feature type="transmembrane region" description="Helical" evidence="1">
    <location>
        <begin position="12"/>
        <end position="31"/>
    </location>
</feature>
<dbReference type="RefSeq" id="WP_072968413.1">
    <property type="nucleotide sequence ID" value="NZ_FRAJ01000021.1"/>
</dbReference>
<protein>
    <submittedName>
        <fullName evidence="2">Uncharacterized membrane protein</fullName>
    </submittedName>
</protein>
<dbReference type="PANTHER" id="PTHR36007">
    <property type="entry name" value="TRANSPORT PROTEIN-RELATED"/>
    <property type="match status" value="1"/>
</dbReference>
<dbReference type="EMBL" id="FRAJ01000021">
    <property type="protein sequence ID" value="SHK48690.1"/>
    <property type="molecule type" value="Genomic_DNA"/>
</dbReference>
<evidence type="ECO:0000256" key="1">
    <source>
        <dbReference type="SAM" id="Phobius"/>
    </source>
</evidence>
<keyword evidence="3" id="KW-1185">Reference proteome</keyword>
<keyword evidence="1" id="KW-0812">Transmembrane</keyword>
<dbReference type="PANTHER" id="PTHR36007:SF2">
    <property type="entry name" value="TRANSPORT PROTEIN-RELATED"/>
    <property type="match status" value="1"/>
</dbReference>
<accession>A0A1M6SVM5</accession>
<feature type="transmembrane region" description="Helical" evidence="1">
    <location>
        <begin position="128"/>
        <end position="153"/>
    </location>
</feature>
<evidence type="ECO:0000313" key="2">
    <source>
        <dbReference type="EMBL" id="SHK48690.1"/>
    </source>
</evidence>
<dbReference type="Pfam" id="PF06695">
    <property type="entry name" value="Sm_multidrug_ex"/>
    <property type="match status" value="1"/>
</dbReference>
<gene>
    <name evidence="2" type="ORF">SAMN02745883_02158</name>
</gene>
<reference evidence="2 3" key="1">
    <citation type="submission" date="2016-11" db="EMBL/GenBank/DDBJ databases">
        <authorList>
            <person name="Jaros S."/>
            <person name="Januszkiewicz K."/>
            <person name="Wedrychowicz H."/>
        </authorList>
    </citation>
    <scope>NUCLEOTIDE SEQUENCE [LARGE SCALE GENOMIC DNA]</scope>
    <source>
        <strain evidence="2 3">DSM 14501</strain>
    </source>
</reference>
<sequence length="155" mass="17537">MDILEAFSREIKVFFLSMLPVIELRGAIPYAVSMGMIPIHAALVCLTGSMIPVPFILFFLRPFFSKMRRHKLIRKFEDWLINRTIKRAKNVKKYEALGLMLFVAVPLPSTGVWTGAMAAAFLNMRIKHAFFAIFVGNTIAAFIITFLSHIAAVNM</sequence>